<evidence type="ECO:0000256" key="1">
    <source>
        <dbReference type="SAM" id="Phobius"/>
    </source>
</evidence>
<evidence type="ECO:0000313" key="3">
    <source>
        <dbReference type="Proteomes" id="UP000192486"/>
    </source>
</evidence>
<feature type="transmembrane region" description="Helical" evidence="1">
    <location>
        <begin position="12"/>
        <end position="34"/>
    </location>
</feature>
<reference evidence="2 3" key="1">
    <citation type="submission" date="2016-04" db="EMBL/GenBank/DDBJ databases">
        <title>Comparative Genomics and Epigenetics of Sporosarcina ureae.</title>
        <authorList>
            <person name="Oliver A.S."/>
            <person name="Cooper K.K."/>
        </authorList>
    </citation>
    <scope>NUCLEOTIDE SEQUENCE [LARGE SCALE GENOMIC DNA]</scope>
    <source>
        <strain evidence="2 3">S204</strain>
    </source>
</reference>
<evidence type="ECO:0000313" key="2">
    <source>
        <dbReference type="EMBL" id="ARF13134.1"/>
    </source>
</evidence>
<keyword evidence="1" id="KW-0472">Membrane</keyword>
<dbReference type="RefSeq" id="WP_029053650.1">
    <property type="nucleotide sequence ID" value="NZ_CP015108.1"/>
</dbReference>
<accession>A0ABM6JSM3</accession>
<keyword evidence="3" id="KW-1185">Reference proteome</keyword>
<name>A0ABM6JSM3_SPOUR</name>
<keyword evidence="1" id="KW-1133">Transmembrane helix</keyword>
<sequence length="62" mass="7084">MRESEKQIAKLALLGESIGLFGQAITTLAAYLALVDEEIEDDKFIKMQRQIDDLLSEMRQKK</sequence>
<organism evidence="2 3">
    <name type="scientific">Sporosarcina ureae</name>
    <dbReference type="NCBI Taxonomy" id="1571"/>
    <lineage>
        <taxon>Bacteria</taxon>
        <taxon>Bacillati</taxon>
        <taxon>Bacillota</taxon>
        <taxon>Bacilli</taxon>
        <taxon>Bacillales</taxon>
        <taxon>Caryophanaceae</taxon>
        <taxon>Sporosarcina</taxon>
    </lineage>
</organism>
<keyword evidence="1" id="KW-0812">Transmembrane</keyword>
<dbReference type="EMBL" id="CP015108">
    <property type="protein sequence ID" value="ARF13134.1"/>
    <property type="molecule type" value="Genomic_DNA"/>
</dbReference>
<protein>
    <submittedName>
        <fullName evidence="2">Uncharacterized protein</fullName>
    </submittedName>
</protein>
<gene>
    <name evidence="2" type="ORF">SporoS204_02405</name>
</gene>
<proteinExistence type="predicted"/>
<dbReference type="Proteomes" id="UP000192486">
    <property type="component" value="Chromosome"/>
</dbReference>